<reference evidence="3" key="2">
    <citation type="submission" date="2022-08" db="EMBL/GenBank/DDBJ databases">
        <authorList>
            <person name="Dong C."/>
        </authorList>
    </citation>
    <scope>NUCLEOTIDE SEQUENCE</scope>
    <source>
        <strain evidence="3">59MF3M-4</strain>
    </source>
</reference>
<name>A0A9X2WH87_9GAMM</name>
<dbReference type="Proteomes" id="UP001147830">
    <property type="component" value="Unassembled WGS sequence"/>
</dbReference>
<feature type="compositionally biased region" description="Pro residues" evidence="1">
    <location>
        <begin position="137"/>
        <end position="151"/>
    </location>
</feature>
<keyword evidence="4" id="KW-1185">Reference proteome</keyword>
<evidence type="ECO:0000313" key="3">
    <source>
        <dbReference type="EMBL" id="MCT7360101.1"/>
    </source>
</evidence>
<gene>
    <name evidence="3" type="ORF">NYR02_13855</name>
</gene>
<comment type="caution">
    <text evidence="3">The sequence shown here is derived from an EMBL/GenBank/DDBJ whole genome shotgun (WGS) entry which is preliminary data.</text>
</comment>
<dbReference type="RefSeq" id="WP_260976945.1">
    <property type="nucleotide sequence ID" value="NZ_JAOANI010000022.1"/>
</dbReference>
<keyword evidence="2" id="KW-0732">Signal</keyword>
<feature type="chain" id="PRO_5040820037" evidence="2">
    <location>
        <begin position="20"/>
        <end position="160"/>
    </location>
</feature>
<feature type="region of interest" description="Disordered" evidence="1">
    <location>
        <begin position="124"/>
        <end position="160"/>
    </location>
</feature>
<reference evidence="3" key="1">
    <citation type="journal article" date="2022" name="Front. Microbiol.">
        <title>Genome-based taxonomic rearrangement of Oceanobacter-related bacteria including the description of Thalassolituus hydrocarbonoclasticus sp. nov. and Thalassolituus pacificus sp. nov. and emended description of the genus Thalassolituus.</title>
        <authorList>
            <person name="Dong C."/>
            <person name="Wei L."/>
            <person name="Wang J."/>
            <person name="Lai Q."/>
            <person name="Huang Z."/>
            <person name="Shao Z."/>
        </authorList>
    </citation>
    <scope>NUCLEOTIDE SEQUENCE</scope>
    <source>
        <strain evidence="3">59MF3M-4</strain>
    </source>
</reference>
<evidence type="ECO:0000256" key="2">
    <source>
        <dbReference type="SAM" id="SignalP"/>
    </source>
</evidence>
<evidence type="ECO:0000313" key="4">
    <source>
        <dbReference type="Proteomes" id="UP001147830"/>
    </source>
</evidence>
<accession>A0A9X2WH87</accession>
<organism evidence="3 4">
    <name type="scientific">Thalassolituus pacificus</name>
    <dbReference type="NCBI Taxonomy" id="2975440"/>
    <lineage>
        <taxon>Bacteria</taxon>
        <taxon>Pseudomonadati</taxon>
        <taxon>Pseudomonadota</taxon>
        <taxon>Gammaproteobacteria</taxon>
        <taxon>Oceanospirillales</taxon>
        <taxon>Oceanospirillaceae</taxon>
        <taxon>Thalassolituus</taxon>
    </lineage>
</organism>
<feature type="signal peptide" evidence="2">
    <location>
        <begin position="1"/>
        <end position="19"/>
    </location>
</feature>
<proteinExistence type="predicted"/>
<evidence type="ECO:0000256" key="1">
    <source>
        <dbReference type="SAM" id="MobiDB-lite"/>
    </source>
</evidence>
<sequence length="160" mass="15759">MMRKIFTGILLAASLPAFADIAADLSSGKSVQEAYQAASAECGGNCDEQIFADMLAAGVAVESITQAALASGADVASVMSAATKAGVSVADAGAAVQQAAGNLGMDVAAVDNAVTSFITNQPATAAGNETPQQAPVLPAPPVPETPAPFNPTTPDDISPI</sequence>
<dbReference type="AlphaFoldDB" id="A0A9X2WH87"/>
<protein>
    <submittedName>
        <fullName evidence="3">Uncharacterized protein</fullName>
    </submittedName>
</protein>
<dbReference type="EMBL" id="JAOANI010000022">
    <property type="protein sequence ID" value="MCT7360101.1"/>
    <property type="molecule type" value="Genomic_DNA"/>
</dbReference>